<keyword evidence="2" id="KW-0238">DNA-binding</keyword>
<dbReference type="AlphaFoldDB" id="A0A836CFE4"/>
<comment type="similarity">
    <text evidence="1">Belongs to the TBP family.</text>
</comment>
<evidence type="ECO:0000256" key="3">
    <source>
        <dbReference type="ARBA" id="ARBA00023163"/>
    </source>
</evidence>
<keyword evidence="3" id="KW-0804">Transcription</keyword>
<dbReference type="PRINTS" id="PR00686">
    <property type="entry name" value="TIFACTORIID"/>
</dbReference>
<reference evidence="4" key="1">
    <citation type="submission" date="2021-02" db="EMBL/GenBank/DDBJ databases">
        <title>First Annotated Genome of the Yellow-green Alga Tribonema minus.</title>
        <authorList>
            <person name="Mahan K.M."/>
        </authorList>
    </citation>
    <scope>NUCLEOTIDE SEQUENCE</scope>
    <source>
        <strain evidence="4">UTEX B ZZ1240</strain>
    </source>
</reference>
<dbReference type="InterPro" id="IPR012295">
    <property type="entry name" value="TBP_dom_sf"/>
</dbReference>
<name>A0A836CFE4_9STRA</name>
<evidence type="ECO:0000256" key="1">
    <source>
        <dbReference type="ARBA" id="ARBA00005560"/>
    </source>
</evidence>
<proteinExistence type="inferred from homology"/>
<dbReference type="Proteomes" id="UP000664859">
    <property type="component" value="Unassembled WGS sequence"/>
</dbReference>
<dbReference type="PANTHER" id="PTHR10126">
    <property type="entry name" value="TATA-BOX BINDING PROTEIN"/>
    <property type="match status" value="1"/>
</dbReference>
<dbReference type="EMBL" id="JAFCMP010000223">
    <property type="protein sequence ID" value="KAG5183188.1"/>
    <property type="molecule type" value="Genomic_DNA"/>
</dbReference>
<evidence type="ECO:0000313" key="4">
    <source>
        <dbReference type="EMBL" id="KAG5183188.1"/>
    </source>
</evidence>
<dbReference type="OrthoDB" id="2127950at2759"/>
<sequence>MVAAAEPERNKPEVKEKNVTIQLKLGVKELDLERLVRTVGNGEYNPSRFSCAVLRMGVPRCVALVFTNGTVLISGTPNTQQAREGARRFVRIFQKTGFAGPHVDPPVCKGSTGTCHVGFNINIIQLAVENPALANYDMEICSGLICRLRTFKVKAIVFADGKVVLHGSSSHDGVQQAFDQLWPVLLQYRKRPRQLK</sequence>
<dbReference type="SUPFAM" id="SSF55945">
    <property type="entry name" value="TATA-box binding protein-like"/>
    <property type="match status" value="2"/>
</dbReference>
<dbReference type="GO" id="GO:0006352">
    <property type="term" value="P:DNA-templated transcription initiation"/>
    <property type="evidence" value="ECO:0007669"/>
    <property type="project" value="InterPro"/>
</dbReference>
<evidence type="ECO:0000256" key="2">
    <source>
        <dbReference type="ARBA" id="ARBA00023125"/>
    </source>
</evidence>
<dbReference type="GO" id="GO:0003677">
    <property type="term" value="F:DNA binding"/>
    <property type="evidence" value="ECO:0007669"/>
    <property type="project" value="UniProtKB-KW"/>
</dbReference>
<protein>
    <submittedName>
        <fullName evidence="4">Uncharacterized protein</fullName>
    </submittedName>
</protein>
<dbReference type="InterPro" id="IPR000814">
    <property type="entry name" value="TBP"/>
</dbReference>
<keyword evidence="5" id="KW-1185">Reference proteome</keyword>
<comment type="caution">
    <text evidence="4">The sequence shown here is derived from an EMBL/GenBank/DDBJ whole genome shotgun (WGS) entry which is preliminary data.</text>
</comment>
<evidence type="ECO:0000313" key="5">
    <source>
        <dbReference type="Proteomes" id="UP000664859"/>
    </source>
</evidence>
<gene>
    <name evidence="4" type="ORF">JKP88DRAFT_195813</name>
</gene>
<accession>A0A836CFE4</accession>
<dbReference type="Pfam" id="PF00352">
    <property type="entry name" value="TBP"/>
    <property type="match status" value="2"/>
</dbReference>
<organism evidence="4 5">
    <name type="scientific">Tribonema minus</name>
    <dbReference type="NCBI Taxonomy" id="303371"/>
    <lineage>
        <taxon>Eukaryota</taxon>
        <taxon>Sar</taxon>
        <taxon>Stramenopiles</taxon>
        <taxon>Ochrophyta</taxon>
        <taxon>PX clade</taxon>
        <taxon>Xanthophyceae</taxon>
        <taxon>Tribonematales</taxon>
        <taxon>Tribonemataceae</taxon>
        <taxon>Tribonema</taxon>
    </lineage>
</organism>
<dbReference type="Gene3D" id="3.30.310.10">
    <property type="entry name" value="TATA-Binding Protein"/>
    <property type="match status" value="2"/>
</dbReference>